<keyword evidence="8" id="KW-0997">Cell inner membrane</keyword>
<evidence type="ECO:0000256" key="3">
    <source>
        <dbReference type="ARBA" id="ARBA00022618"/>
    </source>
</evidence>
<gene>
    <name evidence="8 10" type="primary">ftsL</name>
    <name evidence="10" type="ORF">NX722_13275</name>
</gene>
<dbReference type="GO" id="GO:0051301">
    <property type="term" value="P:cell division"/>
    <property type="evidence" value="ECO:0007669"/>
    <property type="project" value="UniProtKB-KW"/>
</dbReference>
<keyword evidence="4 8" id="KW-0812">Transmembrane</keyword>
<keyword evidence="5 8" id="KW-1133">Transmembrane helix</keyword>
<evidence type="ECO:0000256" key="8">
    <source>
        <dbReference type="HAMAP-Rule" id="MF_00910"/>
    </source>
</evidence>
<evidence type="ECO:0000256" key="1">
    <source>
        <dbReference type="ARBA" id="ARBA00004401"/>
    </source>
</evidence>
<dbReference type="PANTHER" id="PTHR37479:SF1">
    <property type="entry name" value="CELL DIVISION PROTEIN FTSL"/>
    <property type="match status" value="1"/>
</dbReference>
<evidence type="ECO:0000256" key="7">
    <source>
        <dbReference type="ARBA" id="ARBA00023306"/>
    </source>
</evidence>
<keyword evidence="11" id="KW-1185">Reference proteome</keyword>
<organism evidence="10 11">
    <name type="scientific">Endozoicomonas gorgoniicola</name>
    <dbReference type="NCBI Taxonomy" id="1234144"/>
    <lineage>
        <taxon>Bacteria</taxon>
        <taxon>Pseudomonadati</taxon>
        <taxon>Pseudomonadota</taxon>
        <taxon>Gammaproteobacteria</taxon>
        <taxon>Oceanospirillales</taxon>
        <taxon>Endozoicomonadaceae</taxon>
        <taxon>Endozoicomonas</taxon>
    </lineage>
</organism>
<dbReference type="EMBL" id="JAPFCC010000001">
    <property type="protein sequence ID" value="MCW7553580.1"/>
    <property type="molecule type" value="Genomic_DNA"/>
</dbReference>
<comment type="similarity">
    <text evidence="8">Belongs to the FtsL family.</text>
</comment>
<evidence type="ECO:0000313" key="10">
    <source>
        <dbReference type="EMBL" id="MCW7553580.1"/>
    </source>
</evidence>
<evidence type="ECO:0000256" key="2">
    <source>
        <dbReference type="ARBA" id="ARBA00022475"/>
    </source>
</evidence>
<comment type="function">
    <text evidence="8">Essential cell division protein. May link together the upstream cell division proteins, which are predominantly cytoplasmic, with the downstream cell division proteins, which are predominantly periplasmic.</text>
</comment>
<evidence type="ECO:0000256" key="5">
    <source>
        <dbReference type="ARBA" id="ARBA00022989"/>
    </source>
</evidence>
<reference evidence="10 11" key="1">
    <citation type="submission" date="2022-10" db="EMBL/GenBank/DDBJ databases">
        <title>High-quality genome sequences of two octocoral-associated bacteria, Endozoicomonas euniceicola EF212 and Endozoicomonas gorgoniicola PS125.</title>
        <authorList>
            <person name="Chiou Y.-J."/>
            <person name="Chen Y.-H."/>
        </authorList>
    </citation>
    <scope>NUCLEOTIDE SEQUENCE [LARGE SCALE GENOMIC DNA]</scope>
    <source>
        <strain evidence="10 11">PS125</strain>
    </source>
</reference>
<comment type="subunit">
    <text evidence="8">Part of a complex composed of FtsB, FtsL and FtsQ.</text>
</comment>
<dbReference type="HAMAP" id="MF_00910">
    <property type="entry name" value="FtsL"/>
    <property type="match status" value="1"/>
</dbReference>
<dbReference type="RefSeq" id="WP_262568398.1">
    <property type="nucleotide sequence ID" value="NZ_JAPFCC010000001.1"/>
</dbReference>
<evidence type="ECO:0000256" key="9">
    <source>
        <dbReference type="NCBIfam" id="TIGR02209"/>
    </source>
</evidence>
<keyword evidence="6 8" id="KW-0472">Membrane</keyword>
<comment type="subcellular location">
    <subcellularLocation>
        <location evidence="8">Cell inner membrane</location>
        <topology evidence="8">Single-pass type II membrane protein</topology>
    </subcellularLocation>
    <subcellularLocation>
        <location evidence="1">Cell membrane</location>
        <topology evidence="1">Single-pass type II membrane protein</topology>
    </subcellularLocation>
    <text evidence="8">Localizes to the division septum where it forms a ring structure.</text>
</comment>
<evidence type="ECO:0000313" key="11">
    <source>
        <dbReference type="Proteomes" id="UP001209854"/>
    </source>
</evidence>
<protein>
    <recommendedName>
        <fullName evidence="8 9">Cell division protein FtsL</fullName>
    </recommendedName>
</protein>
<sequence>MDKEPLLALFNRANVLAGALLLLVLVSGVAVSYVGHENRRLHNVLQQEQENLNTAQVEWGKLLLQHGMLTSPGRIESLARGELGMNVPDSGRIEVVAP</sequence>
<keyword evidence="3 8" id="KW-0132">Cell division</keyword>
<accession>A0ABT3MW25</accession>
<evidence type="ECO:0000256" key="4">
    <source>
        <dbReference type="ARBA" id="ARBA00022692"/>
    </source>
</evidence>
<evidence type="ECO:0000256" key="6">
    <source>
        <dbReference type="ARBA" id="ARBA00023136"/>
    </source>
</evidence>
<dbReference type="Proteomes" id="UP001209854">
    <property type="component" value="Unassembled WGS sequence"/>
</dbReference>
<dbReference type="NCBIfam" id="TIGR02209">
    <property type="entry name" value="ftsL_broad"/>
    <property type="match status" value="1"/>
</dbReference>
<dbReference type="Pfam" id="PF04999">
    <property type="entry name" value="FtsL"/>
    <property type="match status" value="1"/>
</dbReference>
<name>A0ABT3MW25_9GAMM</name>
<proteinExistence type="inferred from homology"/>
<dbReference type="InterPro" id="IPR011922">
    <property type="entry name" value="Cell_div_FtsL"/>
</dbReference>
<keyword evidence="2 8" id="KW-1003">Cell membrane</keyword>
<comment type="caution">
    <text evidence="10">The sequence shown here is derived from an EMBL/GenBank/DDBJ whole genome shotgun (WGS) entry which is preliminary data.</text>
</comment>
<dbReference type="PANTHER" id="PTHR37479">
    <property type="entry name" value="CELL DIVISION PROTEIN FTSL"/>
    <property type="match status" value="1"/>
</dbReference>
<keyword evidence="7 8" id="KW-0131">Cell cycle</keyword>